<keyword evidence="2" id="KW-1185">Reference proteome</keyword>
<accession>A0A9Q0MV44</accession>
<sequence length="262" mass="31498">MTLMRFLLFKYEFSERKINKKKERKYFHLQKYNKLAFMCYIIQRSNTIKQIATELFHNLVEKNRIYSNKLIKSIYFVTEDLMETKKEDCKKTRIERFENVYPHAFWLEKFNKEKQFRYPLFGDYLPNVKNEAFAPKFYSKYSEIDFTNSDYKKFLKLVENSYEMEMDRSVQPLCQNQEFCVAVNLLIGLSEQRIFDGSCSSYNVSPSTPFVQAVLQGSWYLYAAYDEELPLHTYDCIKFHHAVQIDGNIQTTEKAEKFHPKK</sequence>
<reference evidence="1" key="1">
    <citation type="submission" date="2022-07" db="EMBL/GenBank/DDBJ databases">
        <authorList>
            <person name="Trinca V."/>
            <person name="Uliana J.V.C."/>
            <person name="Torres T.T."/>
            <person name="Ward R.J."/>
            <person name="Monesi N."/>
        </authorList>
    </citation>
    <scope>NUCLEOTIDE SEQUENCE</scope>
    <source>
        <strain evidence="1">HSMRA1968</strain>
        <tissue evidence="1">Whole embryos</tissue>
    </source>
</reference>
<evidence type="ECO:0000313" key="1">
    <source>
        <dbReference type="EMBL" id="KAJ6638069.1"/>
    </source>
</evidence>
<dbReference type="EMBL" id="WJQU01000003">
    <property type="protein sequence ID" value="KAJ6638069.1"/>
    <property type="molecule type" value="Genomic_DNA"/>
</dbReference>
<evidence type="ECO:0000313" key="2">
    <source>
        <dbReference type="Proteomes" id="UP001151699"/>
    </source>
</evidence>
<proteinExistence type="predicted"/>
<dbReference type="OrthoDB" id="446290at2759"/>
<comment type="caution">
    <text evidence="1">The sequence shown here is derived from an EMBL/GenBank/DDBJ whole genome shotgun (WGS) entry which is preliminary data.</text>
</comment>
<protein>
    <submittedName>
        <fullName evidence="1">Uncharacterized protein</fullName>
    </submittedName>
</protein>
<name>A0A9Q0MV44_9DIPT</name>
<dbReference type="AlphaFoldDB" id="A0A9Q0MV44"/>
<gene>
    <name evidence="1" type="ORF">Bhyg_10802</name>
</gene>
<dbReference type="Proteomes" id="UP001151699">
    <property type="component" value="Chromosome X"/>
</dbReference>
<organism evidence="1 2">
    <name type="scientific">Pseudolycoriella hygida</name>
    <dbReference type="NCBI Taxonomy" id="35572"/>
    <lineage>
        <taxon>Eukaryota</taxon>
        <taxon>Metazoa</taxon>
        <taxon>Ecdysozoa</taxon>
        <taxon>Arthropoda</taxon>
        <taxon>Hexapoda</taxon>
        <taxon>Insecta</taxon>
        <taxon>Pterygota</taxon>
        <taxon>Neoptera</taxon>
        <taxon>Endopterygota</taxon>
        <taxon>Diptera</taxon>
        <taxon>Nematocera</taxon>
        <taxon>Sciaroidea</taxon>
        <taxon>Sciaridae</taxon>
        <taxon>Pseudolycoriella</taxon>
    </lineage>
</organism>